<dbReference type="Proteomes" id="UP000297229">
    <property type="component" value="Unassembled WGS sequence"/>
</dbReference>
<dbReference type="AlphaFoldDB" id="A0A4Z1JLL9"/>
<accession>A0A4Z1JLL9</accession>
<protein>
    <recommendedName>
        <fullName evidence="2">Ubiquitin-like domain-containing protein</fullName>
    </recommendedName>
</protein>
<dbReference type="EMBL" id="PQXM01000264">
    <property type="protein sequence ID" value="TGO74649.1"/>
    <property type="molecule type" value="Genomic_DNA"/>
</dbReference>
<dbReference type="InterPro" id="IPR054464">
    <property type="entry name" value="ULD_fung"/>
</dbReference>
<dbReference type="Pfam" id="PF22893">
    <property type="entry name" value="ULD_2"/>
    <property type="match status" value="1"/>
</dbReference>
<sequence>MAAFGWSVGDLVSAISVVAKVSRALKDVGGAADDYRETVLFLESLNITLTTLHGLYESNVDPSVLSGVQSQLELVQKPIGVFTEKVKRKLDSGFNSTKKDKGVRATLKRTSSQLEWAFWLDKQSQVLNRKVLVPLTGIQIQLGIHIHSVLSTIADDFTTKVEKKINDAFPLLLQQNLAPIVALERRRHTEERDANTAIYQKIESLPQIIADTVDISLDRAQQKDSLRSKKLEDYCSLIIETIDRVEERLQQNNDHAAPNVSAGTEPPSEGPQISSSLLISNGKIRRANSKPGEAQQTEHSSRVPVESLLKSLTRHTADTSTPDVSELNHNQQSTLECPSAAIGQAWEETAVNIRKLISLLVQAFQEYFVGLWPMFAYLLYQAKLMQKCISRLPSLLAKDNITFVDALGRSRRIPYMTYGHWETFNNFVLADFQKIPGASHVQKSRFELLASDGLTTLNRSNWKSFVLPNVEISMVVNLSLSVRDGRCPKCRRPSDMTVNGAISAGLATCNNLDCQLKFRLVPYIDRESELQTTVQNKDSNTSSVSVWLEIASSLKKVQYANLREKSNALALADTRGDNPFPQSDGPEPYKHLLGVKRKKDTGSYMPDEIRSHTKALQELKQETTEFELYFKSVQCRMFSLECEICGYFDFNHMHELTRHMIQAHTCIYTCLFDFAGCQHEFAREDQWKCHIKSDHLNWLCDIGQCPNEKVHPINHYNKDGYSASKKRHAVALQKRADRAIAILQASLRERKSLPSKLNCPVKDCEISFDGQNCWDDRMDHVGKHIIGNTIERVGYLCSKRFLDNTADELFIAWALSEGIVQKVGRNFRLVIPE</sequence>
<organism evidence="3 4">
    <name type="scientific">Botrytis elliptica</name>
    <dbReference type="NCBI Taxonomy" id="278938"/>
    <lineage>
        <taxon>Eukaryota</taxon>
        <taxon>Fungi</taxon>
        <taxon>Dikarya</taxon>
        <taxon>Ascomycota</taxon>
        <taxon>Pezizomycotina</taxon>
        <taxon>Leotiomycetes</taxon>
        <taxon>Helotiales</taxon>
        <taxon>Sclerotiniaceae</taxon>
        <taxon>Botrytis</taxon>
    </lineage>
</organism>
<evidence type="ECO:0000256" key="1">
    <source>
        <dbReference type="SAM" id="MobiDB-lite"/>
    </source>
</evidence>
<dbReference type="PANTHER" id="PTHR38886">
    <property type="entry name" value="SESA DOMAIN-CONTAINING PROTEIN"/>
    <property type="match status" value="1"/>
</dbReference>
<evidence type="ECO:0000313" key="4">
    <source>
        <dbReference type="Proteomes" id="UP000297229"/>
    </source>
</evidence>
<dbReference type="STRING" id="278938.A0A4Z1JLL9"/>
<reference evidence="3 4" key="1">
    <citation type="submission" date="2017-12" db="EMBL/GenBank/DDBJ databases">
        <title>Comparative genomics of Botrytis spp.</title>
        <authorList>
            <person name="Valero-Jimenez C.A."/>
            <person name="Tapia P."/>
            <person name="Veloso J."/>
            <person name="Silva-Moreno E."/>
            <person name="Staats M."/>
            <person name="Valdes J.H."/>
            <person name="Van Kan J.A.L."/>
        </authorList>
    </citation>
    <scope>NUCLEOTIDE SEQUENCE [LARGE SCALE GENOMIC DNA]</scope>
    <source>
        <strain evidence="3 4">Be9601</strain>
    </source>
</reference>
<evidence type="ECO:0000313" key="3">
    <source>
        <dbReference type="EMBL" id="TGO74649.1"/>
    </source>
</evidence>
<dbReference type="OrthoDB" id="3045089at2759"/>
<proteinExistence type="predicted"/>
<comment type="caution">
    <text evidence="3">The sequence shown here is derived from an EMBL/GenBank/DDBJ whole genome shotgun (WGS) entry which is preliminary data.</text>
</comment>
<feature type="domain" description="Ubiquitin-like" evidence="2">
    <location>
        <begin position="397"/>
        <end position="476"/>
    </location>
</feature>
<name>A0A4Z1JLL9_9HELO</name>
<dbReference type="PANTHER" id="PTHR38886:SF1">
    <property type="entry name" value="NACHT-NTPASE AND P-LOOP NTPASES N-TERMINAL DOMAIN-CONTAINING PROTEIN"/>
    <property type="match status" value="1"/>
</dbReference>
<keyword evidence="4" id="KW-1185">Reference proteome</keyword>
<evidence type="ECO:0000259" key="2">
    <source>
        <dbReference type="Pfam" id="PF22893"/>
    </source>
</evidence>
<feature type="region of interest" description="Disordered" evidence="1">
    <location>
        <begin position="256"/>
        <end position="275"/>
    </location>
</feature>
<gene>
    <name evidence="3" type="ORF">BELL_0265g00060</name>
</gene>